<comment type="miscellaneous">
    <text evidence="14">Bacitracin is thought to be involved in the inhibition of peptidoglycan synthesis by sequestering undecaprenyl diphosphate, thereby reducing the pool of lipid carrier available.</text>
</comment>
<organism evidence="15">
    <name type="scientific">Leucothrix mucor</name>
    <dbReference type="NCBI Taxonomy" id="45248"/>
    <lineage>
        <taxon>Bacteria</taxon>
        <taxon>Pseudomonadati</taxon>
        <taxon>Pseudomonadota</taxon>
        <taxon>Gammaproteobacteria</taxon>
        <taxon>Thiotrichales</taxon>
        <taxon>Thiotrichaceae</taxon>
        <taxon>Leucothrix</taxon>
    </lineage>
</organism>
<keyword evidence="10 14" id="KW-0046">Antibiotic resistance</keyword>
<keyword evidence="14" id="KW-0573">Peptidoglycan synthesis</keyword>
<dbReference type="GO" id="GO:0008360">
    <property type="term" value="P:regulation of cell shape"/>
    <property type="evidence" value="ECO:0007669"/>
    <property type="project" value="UniProtKB-KW"/>
</dbReference>
<keyword evidence="8 14" id="KW-1133">Transmembrane helix</keyword>
<dbReference type="Proteomes" id="UP000885750">
    <property type="component" value="Unassembled WGS sequence"/>
</dbReference>
<dbReference type="GO" id="GO:0009252">
    <property type="term" value="P:peptidoglycan biosynthetic process"/>
    <property type="evidence" value="ECO:0007669"/>
    <property type="project" value="UniProtKB-KW"/>
</dbReference>
<comment type="similarity">
    <text evidence="2 14">Belongs to the UppP family.</text>
</comment>
<evidence type="ECO:0000256" key="13">
    <source>
        <dbReference type="ARBA" id="ARBA00047594"/>
    </source>
</evidence>
<keyword evidence="6 14" id="KW-0812">Transmembrane</keyword>
<feature type="transmembrane region" description="Helical" evidence="14">
    <location>
        <begin position="243"/>
        <end position="263"/>
    </location>
</feature>
<evidence type="ECO:0000256" key="12">
    <source>
        <dbReference type="ARBA" id="ARBA00032932"/>
    </source>
</evidence>
<feature type="transmembrane region" description="Helical" evidence="14">
    <location>
        <begin position="143"/>
        <end position="161"/>
    </location>
</feature>
<evidence type="ECO:0000256" key="8">
    <source>
        <dbReference type="ARBA" id="ARBA00022989"/>
    </source>
</evidence>
<dbReference type="GO" id="GO:0071555">
    <property type="term" value="P:cell wall organization"/>
    <property type="evidence" value="ECO:0007669"/>
    <property type="project" value="UniProtKB-KW"/>
</dbReference>
<evidence type="ECO:0000256" key="5">
    <source>
        <dbReference type="ARBA" id="ARBA00022475"/>
    </source>
</evidence>
<evidence type="ECO:0000313" key="15">
    <source>
        <dbReference type="EMBL" id="HFC91470.1"/>
    </source>
</evidence>
<dbReference type="EMBL" id="DRMS01000053">
    <property type="protein sequence ID" value="HFC91470.1"/>
    <property type="molecule type" value="Genomic_DNA"/>
</dbReference>
<evidence type="ECO:0000256" key="2">
    <source>
        <dbReference type="ARBA" id="ARBA00010621"/>
    </source>
</evidence>
<keyword evidence="14" id="KW-0961">Cell wall biogenesis/degradation</keyword>
<comment type="function">
    <text evidence="14">Catalyzes the dephosphorylation of undecaprenyl diphosphate (UPP). Confers resistance to bacitracin.</text>
</comment>
<evidence type="ECO:0000256" key="6">
    <source>
        <dbReference type="ARBA" id="ARBA00022692"/>
    </source>
</evidence>
<name>A0A7V2SXY5_LEUMU</name>
<dbReference type="AlphaFoldDB" id="A0A7V2SXY5"/>
<sequence length="264" mass="28389">MNTIDAIILGIIQGLTEFLPVSSSGHLEIAKFILGENALPQDSMLMTVVLHGATALSTIVVFRKDIMALFRGLFQFAWNEESKFSLKIVISMVPAAFIGVFFNEEIGQLFSKNLILVGSMLLITGLLLLLADRAKRTEKNVSFKSAVIIGISQAIAILPGISRSGATISTAVLLGIDREKAARFSFLMVVPLILGKMSKDALSGELAMTDGSIMPLTVGFLAAFITGLFACTWMITLVKKSKLSWFAIYCFVVGAGALIYVGLS</sequence>
<dbReference type="HAMAP" id="MF_01006">
    <property type="entry name" value="Undec_diphosphatase"/>
    <property type="match status" value="1"/>
</dbReference>
<evidence type="ECO:0000256" key="11">
    <source>
        <dbReference type="ARBA" id="ARBA00032707"/>
    </source>
</evidence>
<dbReference type="Pfam" id="PF02673">
    <property type="entry name" value="BacA"/>
    <property type="match status" value="1"/>
</dbReference>
<evidence type="ECO:0000256" key="1">
    <source>
        <dbReference type="ARBA" id="ARBA00004651"/>
    </source>
</evidence>
<protein>
    <recommendedName>
        <fullName evidence="4 14">Undecaprenyl-diphosphatase</fullName>
        <ecNumber evidence="3 14">3.6.1.27</ecNumber>
    </recommendedName>
    <alternativeName>
        <fullName evidence="12 14">Bacitracin resistance protein</fullName>
    </alternativeName>
    <alternativeName>
        <fullName evidence="11 14">Undecaprenyl pyrophosphate phosphatase</fullName>
    </alternativeName>
</protein>
<evidence type="ECO:0000256" key="10">
    <source>
        <dbReference type="ARBA" id="ARBA00023251"/>
    </source>
</evidence>
<evidence type="ECO:0000256" key="14">
    <source>
        <dbReference type="HAMAP-Rule" id="MF_01006"/>
    </source>
</evidence>
<dbReference type="GO" id="GO:0050380">
    <property type="term" value="F:undecaprenyl-diphosphatase activity"/>
    <property type="evidence" value="ECO:0007669"/>
    <property type="project" value="UniProtKB-UniRule"/>
</dbReference>
<evidence type="ECO:0000256" key="9">
    <source>
        <dbReference type="ARBA" id="ARBA00023136"/>
    </source>
</evidence>
<dbReference type="PANTHER" id="PTHR30622:SF2">
    <property type="entry name" value="UNDECAPRENYL-DIPHOSPHATASE"/>
    <property type="match status" value="1"/>
</dbReference>
<dbReference type="PANTHER" id="PTHR30622">
    <property type="entry name" value="UNDECAPRENYL-DIPHOSPHATASE"/>
    <property type="match status" value="1"/>
</dbReference>
<feature type="transmembrane region" description="Helical" evidence="14">
    <location>
        <begin position="114"/>
        <end position="131"/>
    </location>
</feature>
<evidence type="ECO:0000256" key="3">
    <source>
        <dbReference type="ARBA" id="ARBA00012374"/>
    </source>
</evidence>
<feature type="transmembrane region" description="Helical" evidence="14">
    <location>
        <begin position="218"/>
        <end position="237"/>
    </location>
</feature>
<keyword evidence="7 14" id="KW-0378">Hydrolase</keyword>
<reference evidence="15" key="1">
    <citation type="journal article" date="2020" name="mSystems">
        <title>Genome- and Community-Level Interaction Insights into Carbon Utilization and Element Cycling Functions of Hydrothermarchaeota in Hydrothermal Sediment.</title>
        <authorList>
            <person name="Zhou Z."/>
            <person name="Liu Y."/>
            <person name="Xu W."/>
            <person name="Pan J."/>
            <person name="Luo Z.H."/>
            <person name="Li M."/>
        </authorList>
    </citation>
    <scope>NUCLEOTIDE SEQUENCE [LARGE SCALE GENOMIC DNA]</scope>
    <source>
        <strain evidence="15">HyVt-493</strain>
    </source>
</reference>
<dbReference type="GO" id="GO:0046677">
    <property type="term" value="P:response to antibiotic"/>
    <property type="evidence" value="ECO:0007669"/>
    <property type="project" value="UniProtKB-UniRule"/>
</dbReference>
<gene>
    <name evidence="14" type="primary">uppP</name>
    <name evidence="15" type="ORF">ENJ51_01510</name>
</gene>
<comment type="caution">
    <text evidence="15">The sequence shown here is derived from an EMBL/GenBank/DDBJ whole genome shotgun (WGS) entry which is preliminary data.</text>
</comment>
<accession>A0A7V2SXY5</accession>
<keyword evidence="14" id="KW-0133">Cell shape</keyword>
<dbReference type="GO" id="GO:0005886">
    <property type="term" value="C:plasma membrane"/>
    <property type="evidence" value="ECO:0007669"/>
    <property type="project" value="UniProtKB-SubCell"/>
</dbReference>
<dbReference type="EC" id="3.6.1.27" evidence="3 14"/>
<evidence type="ECO:0000256" key="4">
    <source>
        <dbReference type="ARBA" id="ARBA00021581"/>
    </source>
</evidence>
<keyword evidence="9 14" id="KW-0472">Membrane</keyword>
<keyword evidence="5 14" id="KW-1003">Cell membrane</keyword>
<feature type="transmembrane region" description="Helical" evidence="14">
    <location>
        <begin position="44"/>
        <end position="63"/>
    </location>
</feature>
<comment type="subcellular location">
    <subcellularLocation>
        <location evidence="1 14">Cell membrane</location>
        <topology evidence="1 14">Multi-pass membrane protein</topology>
    </subcellularLocation>
</comment>
<dbReference type="InterPro" id="IPR003824">
    <property type="entry name" value="UppP"/>
</dbReference>
<comment type="catalytic activity">
    <reaction evidence="13 14">
        <text>di-trans,octa-cis-undecaprenyl diphosphate + H2O = di-trans,octa-cis-undecaprenyl phosphate + phosphate + H(+)</text>
        <dbReference type="Rhea" id="RHEA:28094"/>
        <dbReference type="ChEBI" id="CHEBI:15377"/>
        <dbReference type="ChEBI" id="CHEBI:15378"/>
        <dbReference type="ChEBI" id="CHEBI:43474"/>
        <dbReference type="ChEBI" id="CHEBI:58405"/>
        <dbReference type="ChEBI" id="CHEBI:60392"/>
        <dbReference type="EC" id="3.6.1.27"/>
    </reaction>
</comment>
<proteinExistence type="inferred from homology"/>
<evidence type="ECO:0000256" key="7">
    <source>
        <dbReference type="ARBA" id="ARBA00022801"/>
    </source>
</evidence>
<feature type="transmembrane region" description="Helical" evidence="14">
    <location>
        <begin position="84"/>
        <end position="102"/>
    </location>
</feature>